<protein>
    <submittedName>
        <fullName evidence="2">Uncharacterized protein</fullName>
    </submittedName>
</protein>
<evidence type="ECO:0000256" key="1">
    <source>
        <dbReference type="SAM" id="MobiDB-lite"/>
    </source>
</evidence>
<accession>A0A9W9JGL1</accession>
<reference evidence="2" key="1">
    <citation type="submission" date="2022-11" db="EMBL/GenBank/DDBJ databases">
        <authorList>
            <person name="Petersen C."/>
        </authorList>
    </citation>
    <scope>NUCLEOTIDE SEQUENCE</scope>
    <source>
        <strain evidence="2">IBT 20477</strain>
    </source>
</reference>
<reference evidence="2" key="2">
    <citation type="journal article" date="2023" name="IMA Fungus">
        <title>Comparative genomic study of the Penicillium genus elucidates a diverse pangenome and 15 lateral gene transfer events.</title>
        <authorList>
            <person name="Petersen C."/>
            <person name="Sorensen T."/>
            <person name="Nielsen M.R."/>
            <person name="Sondergaard T.E."/>
            <person name="Sorensen J.L."/>
            <person name="Fitzpatrick D.A."/>
            <person name="Frisvad J.C."/>
            <person name="Nielsen K.L."/>
        </authorList>
    </citation>
    <scope>NUCLEOTIDE SEQUENCE</scope>
    <source>
        <strain evidence="2">IBT 20477</strain>
    </source>
</reference>
<dbReference type="Proteomes" id="UP001150942">
    <property type="component" value="Unassembled WGS sequence"/>
</dbReference>
<organism evidence="2 3">
    <name type="scientific">Penicillium cf. viridicatum</name>
    <dbReference type="NCBI Taxonomy" id="2972119"/>
    <lineage>
        <taxon>Eukaryota</taxon>
        <taxon>Fungi</taxon>
        <taxon>Dikarya</taxon>
        <taxon>Ascomycota</taxon>
        <taxon>Pezizomycotina</taxon>
        <taxon>Eurotiomycetes</taxon>
        <taxon>Eurotiomycetidae</taxon>
        <taxon>Eurotiales</taxon>
        <taxon>Aspergillaceae</taxon>
        <taxon>Penicillium</taxon>
    </lineage>
</organism>
<feature type="region of interest" description="Disordered" evidence="1">
    <location>
        <begin position="34"/>
        <end position="64"/>
    </location>
</feature>
<evidence type="ECO:0000313" key="3">
    <source>
        <dbReference type="Proteomes" id="UP001150942"/>
    </source>
</evidence>
<gene>
    <name evidence="2" type="ORF">N7449_007037</name>
</gene>
<comment type="caution">
    <text evidence="2">The sequence shown here is derived from an EMBL/GenBank/DDBJ whole genome shotgun (WGS) entry which is preliminary data.</text>
</comment>
<keyword evidence="3" id="KW-1185">Reference proteome</keyword>
<sequence>MYLATANRLAQWNLYHPDTRPGQSLPYYDTIEFDNNGNFVEPPPRSRSLRRPRLLDQNTNPRPT</sequence>
<name>A0A9W9JGL1_9EURO</name>
<dbReference type="AlphaFoldDB" id="A0A9W9JGL1"/>
<dbReference type="OrthoDB" id="4364904at2759"/>
<proteinExistence type="predicted"/>
<evidence type="ECO:0000313" key="2">
    <source>
        <dbReference type="EMBL" id="KAJ5196558.1"/>
    </source>
</evidence>
<dbReference type="EMBL" id="JAPQKQ010000005">
    <property type="protein sequence ID" value="KAJ5196558.1"/>
    <property type="molecule type" value="Genomic_DNA"/>
</dbReference>